<evidence type="ECO:0000313" key="1">
    <source>
        <dbReference type="EMBL" id="MEA5521629.1"/>
    </source>
</evidence>
<organism evidence="1 2">
    <name type="scientific">Limnoraphis robusta CCNP1315</name>
    <dbReference type="NCBI Taxonomy" id="3110306"/>
    <lineage>
        <taxon>Bacteria</taxon>
        <taxon>Bacillati</taxon>
        <taxon>Cyanobacteriota</taxon>
        <taxon>Cyanophyceae</taxon>
        <taxon>Oscillatoriophycideae</taxon>
        <taxon>Oscillatoriales</taxon>
        <taxon>Sirenicapillariaceae</taxon>
        <taxon>Limnoraphis</taxon>
    </lineage>
</organism>
<comment type="caution">
    <text evidence="1">The sequence shown here is derived from an EMBL/GenBank/DDBJ whole genome shotgun (WGS) entry which is preliminary data.</text>
</comment>
<name>A0ABU5U3D6_9CYAN</name>
<keyword evidence="2" id="KW-1185">Reference proteome</keyword>
<gene>
    <name evidence="1" type="ORF">VB854_22070</name>
</gene>
<dbReference type="RefSeq" id="WP_323219952.1">
    <property type="nucleotide sequence ID" value="NZ_JAYGHT010000135.1"/>
</dbReference>
<protein>
    <recommendedName>
        <fullName evidence="3">C-phycocyanin alpha subunit</fullName>
    </recommendedName>
</protein>
<dbReference type="Proteomes" id="UP001301728">
    <property type="component" value="Unassembled WGS sequence"/>
</dbReference>
<evidence type="ECO:0000313" key="2">
    <source>
        <dbReference type="Proteomes" id="UP001301728"/>
    </source>
</evidence>
<sequence length="64" mass="7051">METQHEDFNKIYQACLQGILAQAATNNGSLMALSQDTSLGQEMRKTLVKAAKKLAIEAVKQLEE</sequence>
<accession>A0ABU5U3D6</accession>
<reference evidence="1 2" key="1">
    <citation type="submission" date="2023-12" db="EMBL/GenBank/DDBJ databases">
        <title>Baltic Sea Cyanobacteria.</title>
        <authorList>
            <person name="Delbaje E."/>
            <person name="Fewer D.P."/>
            <person name="Shishido T.K."/>
        </authorList>
    </citation>
    <scope>NUCLEOTIDE SEQUENCE [LARGE SCALE GENOMIC DNA]</scope>
    <source>
        <strain evidence="1 2">CCNP 1315</strain>
    </source>
</reference>
<dbReference type="EMBL" id="JAYGHT010000135">
    <property type="protein sequence ID" value="MEA5521629.1"/>
    <property type="molecule type" value="Genomic_DNA"/>
</dbReference>
<proteinExistence type="predicted"/>
<evidence type="ECO:0008006" key="3">
    <source>
        <dbReference type="Google" id="ProtNLM"/>
    </source>
</evidence>